<reference evidence="3 4" key="1">
    <citation type="submission" date="2024-07" db="EMBL/GenBank/DDBJ databases">
        <title>Description of Labrys sedimenti sp. nov., isolated from a diclofenac-degrading enrichment culture.</title>
        <authorList>
            <person name="Tancsics A."/>
            <person name="Csepanyi A."/>
        </authorList>
    </citation>
    <scope>NUCLEOTIDE SEQUENCE [LARGE SCALE GENOMIC DNA]</scope>
    <source>
        <strain evidence="3 4">LMG 23578</strain>
    </source>
</reference>
<dbReference type="EMBL" id="JBFNQD010000001">
    <property type="protein sequence ID" value="MEW9304057.1"/>
    <property type="molecule type" value="Genomic_DNA"/>
</dbReference>
<feature type="compositionally biased region" description="Acidic residues" evidence="1">
    <location>
        <begin position="499"/>
        <end position="511"/>
    </location>
</feature>
<feature type="chain" id="PRO_5045925267" description="DUF2125 domain-containing protein" evidence="2">
    <location>
        <begin position="34"/>
        <end position="511"/>
    </location>
</feature>
<evidence type="ECO:0000256" key="1">
    <source>
        <dbReference type="SAM" id="MobiDB-lite"/>
    </source>
</evidence>
<evidence type="ECO:0000256" key="2">
    <source>
        <dbReference type="SAM" id="SignalP"/>
    </source>
</evidence>
<accession>A0ABV3PEL2</accession>
<gene>
    <name evidence="3" type="ORF">ABXS05_00800</name>
</gene>
<dbReference type="RefSeq" id="WP_367622585.1">
    <property type="nucleotide sequence ID" value="NZ_JBFNQD010000001.1"/>
</dbReference>
<evidence type="ECO:0008006" key="5">
    <source>
        <dbReference type="Google" id="ProtNLM"/>
    </source>
</evidence>
<comment type="caution">
    <text evidence="3">The sequence shown here is derived from an EMBL/GenBank/DDBJ whole genome shotgun (WGS) entry which is preliminary data.</text>
</comment>
<organism evidence="3 4">
    <name type="scientific">Labrys neptuniae</name>
    <dbReference type="NCBI Taxonomy" id="376174"/>
    <lineage>
        <taxon>Bacteria</taxon>
        <taxon>Pseudomonadati</taxon>
        <taxon>Pseudomonadota</taxon>
        <taxon>Alphaproteobacteria</taxon>
        <taxon>Hyphomicrobiales</taxon>
        <taxon>Xanthobacteraceae</taxon>
        <taxon>Labrys</taxon>
    </lineage>
</organism>
<feature type="compositionally biased region" description="Gly residues" evidence="1">
    <location>
        <begin position="487"/>
        <end position="498"/>
    </location>
</feature>
<evidence type="ECO:0000313" key="4">
    <source>
        <dbReference type="Proteomes" id="UP001555786"/>
    </source>
</evidence>
<proteinExistence type="predicted"/>
<feature type="signal peptide" evidence="2">
    <location>
        <begin position="1"/>
        <end position="33"/>
    </location>
</feature>
<keyword evidence="2" id="KW-0732">Signal</keyword>
<dbReference type="Proteomes" id="UP001555786">
    <property type="component" value="Unassembled WGS sequence"/>
</dbReference>
<keyword evidence="4" id="KW-1185">Reference proteome</keyword>
<protein>
    <recommendedName>
        <fullName evidence="5">DUF2125 domain-containing protein</fullName>
    </recommendedName>
</protein>
<name>A0ABV3PEL2_9HYPH</name>
<sequence length="511" mass="52262">MQLLRMKRRSPAARLAFRSTLLAATLLSAPAFAQGVSADGAKQLQDSLAKTLGSGLFEKGILSITPQGSAYAVKLDLSSTLAQLKGAGVTASFDPITYLATPNSDGTYAVTSDSPINYNFSGTQGDKPFAMKVTAPCKSTGVFDPKISTFSSYEATCASMSMDMDDAESTVTASMGAITSKLTGAAGSSGGVDVSTTGSATDFVENIVGKTKPLTIKVAAKSLTTDGKIDNFQLSTVLEFIGMAANSKDPKELIAKQAEIKQKLTAALPLWNNLSGTTKLNEVTIDTPVGPVKLGSLSYGVGMTGAVKDASYGIDIKYDGLVLPQSPVIPGWVAPLVPGQGNIDVKFEGVDLEAITKLAIENFDASKDPPIPNELTPQFLALFMAGQPHVTLAPSTFTAPAGAVSAEGKMSVMPSQKGKVTISATNLDQIIAAVNAAQVPNKESALMGIALIKGLAKTGADGKAVWDVDFDAATKAVSVNGQVLSAGSGGGAGGGDEGGSSDDEGEGDNAQ</sequence>
<evidence type="ECO:0000313" key="3">
    <source>
        <dbReference type="EMBL" id="MEW9304057.1"/>
    </source>
</evidence>
<feature type="region of interest" description="Disordered" evidence="1">
    <location>
        <begin position="483"/>
        <end position="511"/>
    </location>
</feature>